<dbReference type="EMBL" id="JBBCAQ010000037">
    <property type="protein sequence ID" value="KAK7573655.1"/>
    <property type="molecule type" value="Genomic_DNA"/>
</dbReference>
<protein>
    <recommendedName>
        <fullName evidence="3">Homeobox domain-containing protein</fullName>
    </recommendedName>
</protein>
<comment type="subcellular location">
    <subcellularLocation>
        <location evidence="1 2">Nucleus</location>
    </subcellularLocation>
</comment>
<keyword evidence="2" id="KW-0539">Nucleus</keyword>
<dbReference type="InterPro" id="IPR009057">
    <property type="entry name" value="Homeodomain-like_sf"/>
</dbReference>
<dbReference type="GO" id="GO:0005634">
    <property type="term" value="C:nucleus"/>
    <property type="evidence" value="ECO:0007669"/>
    <property type="project" value="UniProtKB-SubCell"/>
</dbReference>
<reference evidence="4 5" key="1">
    <citation type="submission" date="2024-03" db="EMBL/GenBank/DDBJ databases">
        <title>Adaptation during the transition from Ophiocordyceps entomopathogen to insect associate is accompanied by gene loss and intensified selection.</title>
        <authorList>
            <person name="Ward C.M."/>
            <person name="Onetto C.A."/>
            <person name="Borneman A.R."/>
        </authorList>
    </citation>
    <scope>NUCLEOTIDE SEQUENCE [LARGE SCALE GENOMIC DNA]</scope>
    <source>
        <strain evidence="4">AWRI1</strain>
        <tissue evidence="4">Single Adult Female</tissue>
    </source>
</reference>
<evidence type="ECO:0000256" key="2">
    <source>
        <dbReference type="PROSITE-ProRule" id="PRU00108"/>
    </source>
</evidence>
<evidence type="ECO:0000313" key="5">
    <source>
        <dbReference type="Proteomes" id="UP001367676"/>
    </source>
</evidence>
<dbReference type="CDD" id="cd00086">
    <property type="entry name" value="homeodomain"/>
    <property type="match status" value="1"/>
</dbReference>
<organism evidence="4 5">
    <name type="scientific">Parthenolecanium corni</name>
    <dbReference type="NCBI Taxonomy" id="536013"/>
    <lineage>
        <taxon>Eukaryota</taxon>
        <taxon>Metazoa</taxon>
        <taxon>Ecdysozoa</taxon>
        <taxon>Arthropoda</taxon>
        <taxon>Hexapoda</taxon>
        <taxon>Insecta</taxon>
        <taxon>Pterygota</taxon>
        <taxon>Neoptera</taxon>
        <taxon>Paraneoptera</taxon>
        <taxon>Hemiptera</taxon>
        <taxon>Sternorrhyncha</taxon>
        <taxon>Coccoidea</taxon>
        <taxon>Coccidae</taxon>
        <taxon>Parthenolecanium</taxon>
    </lineage>
</organism>
<dbReference type="SUPFAM" id="SSF46689">
    <property type="entry name" value="Homeodomain-like"/>
    <property type="match status" value="1"/>
</dbReference>
<comment type="caution">
    <text evidence="4">The sequence shown here is derived from an EMBL/GenBank/DDBJ whole genome shotgun (WGS) entry which is preliminary data.</text>
</comment>
<feature type="domain" description="Homeobox" evidence="3">
    <location>
        <begin position="360"/>
        <end position="413"/>
    </location>
</feature>
<proteinExistence type="predicted"/>
<dbReference type="Proteomes" id="UP001367676">
    <property type="component" value="Unassembled WGS sequence"/>
</dbReference>
<name>A0AAN9XYZ5_9HEMI</name>
<dbReference type="InterPro" id="IPR001356">
    <property type="entry name" value="HD"/>
</dbReference>
<evidence type="ECO:0000313" key="4">
    <source>
        <dbReference type="EMBL" id="KAK7573655.1"/>
    </source>
</evidence>
<keyword evidence="2" id="KW-0371">Homeobox</keyword>
<keyword evidence="2" id="KW-0238">DNA-binding</keyword>
<accession>A0AAN9XYZ5</accession>
<evidence type="ECO:0000259" key="3">
    <source>
        <dbReference type="PROSITE" id="PS50071"/>
    </source>
</evidence>
<evidence type="ECO:0000256" key="1">
    <source>
        <dbReference type="ARBA" id="ARBA00004123"/>
    </source>
</evidence>
<feature type="DNA-binding region" description="Homeobox" evidence="2">
    <location>
        <begin position="362"/>
        <end position="414"/>
    </location>
</feature>
<gene>
    <name evidence="4" type="ORF">V9T40_010846</name>
</gene>
<dbReference type="AlphaFoldDB" id="A0AAN9XYZ5"/>
<dbReference type="GO" id="GO:0003677">
    <property type="term" value="F:DNA binding"/>
    <property type="evidence" value="ECO:0007669"/>
    <property type="project" value="UniProtKB-UniRule"/>
</dbReference>
<dbReference type="PROSITE" id="PS50071">
    <property type="entry name" value="HOMEOBOX_2"/>
    <property type="match status" value="1"/>
</dbReference>
<sequence>MLTFDFHSDVFLCADSLGSSKQQYTKRGYAARSHGTSNLKTWYSPDNASMRSFRTKKVKVEPSTLPVLPPCRAHSNLPSDNIREATNETELNQSSMEGLPSHSDVGIPDTFEGKIGRRSSAFFYGLPYAKRFILLKRTEDMTTTSTELGLNLAEELDLPVRSVSSWLSRRRCKNKRIGQNPFLTPDKMAVLQKWFQYSKELSEELALLLSYELELPVKVIYDCFEKMRMTYSQPEPVCCISDEEADLPSAEVTLNEVPVSSDDEGSCSPIGTHMDVSDDENDRFVFSDKVAARTVKYRNKFFYMLPYSKQIALLKKSRYLTINQTNLAKKLARRLNLPYDNLFGRLSRRRYRNLRLLQISKLTDEQEILLQDEFQLSQELSEERALMLSYELVLPVDKIQEWFEFKKNSLETKSL</sequence>
<keyword evidence="5" id="KW-1185">Reference proteome</keyword>